<comment type="caution">
    <text evidence="2">The sequence shown here is derived from an EMBL/GenBank/DDBJ whole genome shotgun (WGS) entry which is preliminary data.</text>
</comment>
<gene>
    <name evidence="2" type="ORF">EV209_2999</name>
</gene>
<organism evidence="2 3">
    <name type="scientific">Cuneatibacter caecimuris</name>
    <dbReference type="NCBI Taxonomy" id="1796618"/>
    <lineage>
        <taxon>Bacteria</taxon>
        <taxon>Bacillati</taxon>
        <taxon>Bacillota</taxon>
        <taxon>Clostridia</taxon>
        <taxon>Lachnospirales</taxon>
        <taxon>Lachnospiraceae</taxon>
        <taxon>Cuneatibacter</taxon>
    </lineage>
</organism>
<proteinExistence type="predicted"/>
<dbReference type="OrthoDB" id="9798496at2"/>
<dbReference type="EMBL" id="SGXF01000008">
    <property type="protein sequence ID" value="RZS92702.1"/>
    <property type="molecule type" value="Genomic_DNA"/>
</dbReference>
<protein>
    <submittedName>
        <fullName evidence="2">Uncharacterized protein</fullName>
    </submittedName>
</protein>
<evidence type="ECO:0000313" key="3">
    <source>
        <dbReference type="Proteomes" id="UP000292927"/>
    </source>
</evidence>
<dbReference type="PROSITE" id="PS51257">
    <property type="entry name" value="PROKAR_LIPOPROTEIN"/>
    <property type="match status" value="1"/>
</dbReference>
<sequence>MKKCALVILTVIMMLSLAACSDKTAESASAAQKTKNTQSPSGNQKSDTAYNLDNLIEAVKKAGCISGDPASIDVKDIGAEKGIAYGNVVFLQYDPYTSNAYFDAYDANQVILNGKAVEIAAINGPYFMLFLDGNVDQSAVKAFYSLGFGS</sequence>
<keyword evidence="3" id="KW-1185">Reference proteome</keyword>
<keyword evidence="1" id="KW-0732">Signal</keyword>
<reference evidence="2 3" key="1">
    <citation type="submission" date="2019-02" db="EMBL/GenBank/DDBJ databases">
        <title>Genomic Encyclopedia of Type Strains, Phase IV (KMG-IV): sequencing the most valuable type-strain genomes for metagenomic binning, comparative biology and taxonomic classification.</title>
        <authorList>
            <person name="Goeker M."/>
        </authorList>
    </citation>
    <scope>NUCLEOTIDE SEQUENCE [LARGE SCALE GENOMIC DNA]</scope>
    <source>
        <strain evidence="2 3">DSM 29486</strain>
    </source>
</reference>
<dbReference type="AlphaFoldDB" id="A0A4Q7P225"/>
<evidence type="ECO:0000256" key="1">
    <source>
        <dbReference type="SAM" id="SignalP"/>
    </source>
</evidence>
<dbReference type="Proteomes" id="UP000292927">
    <property type="component" value="Unassembled WGS sequence"/>
</dbReference>
<evidence type="ECO:0000313" key="2">
    <source>
        <dbReference type="EMBL" id="RZS92702.1"/>
    </source>
</evidence>
<name>A0A4Q7P225_9FIRM</name>
<accession>A0A4Q7P225</accession>
<dbReference type="RefSeq" id="WP_130436231.1">
    <property type="nucleotide sequence ID" value="NZ_SGXF01000008.1"/>
</dbReference>
<feature type="chain" id="PRO_5038596853" evidence="1">
    <location>
        <begin position="19"/>
        <end position="150"/>
    </location>
</feature>
<feature type="signal peptide" evidence="1">
    <location>
        <begin position="1"/>
        <end position="18"/>
    </location>
</feature>